<feature type="domain" description="CRAL-TRIO" evidence="1">
    <location>
        <begin position="116"/>
        <end position="275"/>
    </location>
</feature>
<dbReference type="Pfam" id="PF03765">
    <property type="entry name" value="CRAL_TRIO_N"/>
    <property type="match status" value="1"/>
</dbReference>
<dbReference type="SUPFAM" id="SSF46938">
    <property type="entry name" value="CRAL/TRIO N-terminal domain"/>
    <property type="match status" value="1"/>
</dbReference>
<dbReference type="PANTHER" id="PTHR10174:SF234">
    <property type="entry name" value="SD01558P"/>
    <property type="match status" value="1"/>
</dbReference>
<organism evidence="2 3">
    <name type="scientific">Callosobruchus maculatus</name>
    <name type="common">Southern cowpea weevil</name>
    <name type="synonym">Pulse bruchid</name>
    <dbReference type="NCBI Taxonomy" id="64391"/>
    <lineage>
        <taxon>Eukaryota</taxon>
        <taxon>Metazoa</taxon>
        <taxon>Ecdysozoa</taxon>
        <taxon>Arthropoda</taxon>
        <taxon>Hexapoda</taxon>
        <taxon>Insecta</taxon>
        <taxon>Pterygota</taxon>
        <taxon>Neoptera</taxon>
        <taxon>Endopterygota</taxon>
        <taxon>Coleoptera</taxon>
        <taxon>Polyphaga</taxon>
        <taxon>Cucujiformia</taxon>
        <taxon>Chrysomeloidea</taxon>
        <taxon>Chrysomelidae</taxon>
        <taxon>Bruchinae</taxon>
        <taxon>Bruchini</taxon>
        <taxon>Callosobruchus</taxon>
    </lineage>
</organism>
<proteinExistence type="predicted"/>
<dbReference type="InterPro" id="IPR001251">
    <property type="entry name" value="CRAL-TRIO_dom"/>
</dbReference>
<protein>
    <recommendedName>
        <fullName evidence="1">CRAL-TRIO domain-containing protein</fullName>
    </recommendedName>
</protein>
<dbReference type="InterPro" id="IPR036273">
    <property type="entry name" value="CRAL/TRIO_N_dom_sf"/>
</dbReference>
<dbReference type="SMART" id="SM00516">
    <property type="entry name" value="SEC14"/>
    <property type="match status" value="1"/>
</dbReference>
<dbReference type="Pfam" id="PF00650">
    <property type="entry name" value="CRAL_TRIO"/>
    <property type="match status" value="1"/>
</dbReference>
<dbReference type="PANTHER" id="PTHR10174">
    <property type="entry name" value="ALPHA-TOCOPHEROL TRANSFER PROTEIN-RELATED"/>
    <property type="match status" value="1"/>
</dbReference>
<dbReference type="PRINTS" id="PR00180">
    <property type="entry name" value="CRETINALDHBP"/>
</dbReference>
<dbReference type="SMART" id="SM01100">
    <property type="entry name" value="CRAL_TRIO_N"/>
    <property type="match status" value="1"/>
</dbReference>
<dbReference type="Gene3D" id="1.10.8.20">
    <property type="entry name" value="N-terminal domain of phosphatidylinositol transfer protein sec14p"/>
    <property type="match status" value="1"/>
</dbReference>
<reference evidence="2 3" key="1">
    <citation type="submission" date="2019-01" db="EMBL/GenBank/DDBJ databases">
        <authorList>
            <person name="Sayadi A."/>
        </authorList>
    </citation>
    <scope>NUCLEOTIDE SEQUENCE [LARGE SCALE GENOMIC DNA]</scope>
</reference>
<sequence>MIVIECSSRDGISMADAVSYEESRLKASVDTEEPTEELLQWAKENIGEDPDTRELRICELRDMIFERGECTPDCTDDDFLLRFLRARHFIVPKAHRLLVNYYNFKESRPEYFENVDVNRMRQLAKTLVLSVPPYKDQHGRRMMFLNIGSWNPDEFTIPELFQLAIGILEMSVLEPKCQIKGGVFIVDLSELSLNLVWYLTPALAKDLMSVAMTSFPMRLEEVHFVFSSWVFDTAWSIFKPMLPSTVIAKIYFHGDDLDSLHNQIEPKYLPKRYGGIHFDYPLDVWFEDVILNDEKILEAMAQLGYEQLRRLKTDESSY</sequence>
<gene>
    <name evidence="2" type="ORF">CALMAC_LOCUS17853</name>
</gene>
<name>A0A653DIK2_CALMS</name>
<dbReference type="EMBL" id="CAACVG010012286">
    <property type="protein sequence ID" value="VEN60040.1"/>
    <property type="molecule type" value="Genomic_DNA"/>
</dbReference>
<dbReference type="OrthoDB" id="440711at2759"/>
<keyword evidence="3" id="KW-1185">Reference proteome</keyword>
<dbReference type="Proteomes" id="UP000410492">
    <property type="component" value="Unassembled WGS sequence"/>
</dbReference>
<dbReference type="InterPro" id="IPR011074">
    <property type="entry name" value="CRAL/TRIO_N_dom"/>
</dbReference>
<dbReference type="GO" id="GO:1902936">
    <property type="term" value="F:phosphatidylinositol bisphosphate binding"/>
    <property type="evidence" value="ECO:0007669"/>
    <property type="project" value="TreeGrafter"/>
</dbReference>
<evidence type="ECO:0000313" key="2">
    <source>
        <dbReference type="EMBL" id="VEN60040.1"/>
    </source>
</evidence>
<dbReference type="PROSITE" id="PS50191">
    <property type="entry name" value="CRAL_TRIO"/>
    <property type="match status" value="1"/>
</dbReference>
<dbReference type="SUPFAM" id="SSF52087">
    <property type="entry name" value="CRAL/TRIO domain"/>
    <property type="match status" value="1"/>
</dbReference>
<accession>A0A653DIK2</accession>
<dbReference type="InterPro" id="IPR036865">
    <property type="entry name" value="CRAL-TRIO_dom_sf"/>
</dbReference>
<dbReference type="GO" id="GO:0016020">
    <property type="term" value="C:membrane"/>
    <property type="evidence" value="ECO:0007669"/>
    <property type="project" value="TreeGrafter"/>
</dbReference>
<evidence type="ECO:0000259" key="1">
    <source>
        <dbReference type="PROSITE" id="PS50191"/>
    </source>
</evidence>
<dbReference type="Gene3D" id="3.40.525.10">
    <property type="entry name" value="CRAL-TRIO lipid binding domain"/>
    <property type="match status" value="1"/>
</dbReference>
<dbReference type="CDD" id="cd00170">
    <property type="entry name" value="SEC14"/>
    <property type="match status" value="1"/>
</dbReference>
<evidence type="ECO:0000313" key="3">
    <source>
        <dbReference type="Proteomes" id="UP000410492"/>
    </source>
</evidence>
<dbReference type="AlphaFoldDB" id="A0A653DIK2"/>